<reference evidence="2 3" key="1">
    <citation type="submission" date="2016-10" db="EMBL/GenBank/DDBJ databases">
        <title>Evaluation of Human, Animal and Environmental Mycobacterium chelonae Isolates by Core Genome Phylogenomic Analysis, Targeted Gene Comparison, and Anti-microbial Susceptibility Patterns: A Tale of Mistaken Identities.</title>
        <authorList>
            <person name="Fogelson S.B."/>
            <person name="Camus A.C."/>
            <person name="Lorenz W."/>
            <person name="Vasireddy R."/>
            <person name="Vasireddy S."/>
            <person name="Smith T."/>
            <person name="Brown-Elliott B.A."/>
            <person name="Wallace R.J.Jr."/>
            <person name="Hasan N.A."/>
            <person name="Reischl U."/>
            <person name="Sanchez S."/>
        </authorList>
    </citation>
    <scope>NUCLEOTIDE SEQUENCE [LARGE SCALE GENOMIC DNA]</scope>
    <source>
        <strain evidence="2 3">24999</strain>
    </source>
</reference>
<feature type="transmembrane region" description="Helical" evidence="1">
    <location>
        <begin position="20"/>
        <end position="40"/>
    </location>
</feature>
<evidence type="ECO:0000256" key="1">
    <source>
        <dbReference type="SAM" id="Phobius"/>
    </source>
</evidence>
<accession>A0A1S1K0A6</accession>
<keyword evidence="1" id="KW-1133">Transmembrane helix</keyword>
<sequence>MTHRNACGGDSRASRFSRMLAHSSLYVLPCWLAVCIASWFGFLGPTSRFTAGTVMAACALAALGHRLRGPLCVRCIEEVPTDAPLRAQRKKRWLWLAHFVTRSSGIAVTIIVLVGPQLLSLALPGALSTGIWSTRLRIPMDLWLFAILYSETTHYRLLLWCPYCRGWDDGEPEPSPDPTAFGTKTAR</sequence>
<dbReference type="Proteomes" id="UP000179636">
    <property type="component" value="Unassembled WGS sequence"/>
</dbReference>
<keyword evidence="1" id="KW-0812">Transmembrane</keyword>
<dbReference type="EMBL" id="MLHV01000016">
    <property type="protein sequence ID" value="OHT97075.1"/>
    <property type="molecule type" value="Genomic_DNA"/>
</dbReference>
<comment type="caution">
    <text evidence="2">The sequence shown here is derived from an EMBL/GenBank/DDBJ whole genome shotgun (WGS) entry which is preliminary data.</text>
</comment>
<dbReference type="AlphaFoldDB" id="A0A1S1K0A6"/>
<evidence type="ECO:0000313" key="3">
    <source>
        <dbReference type="Proteomes" id="UP000179636"/>
    </source>
</evidence>
<organism evidence="2 3">
    <name type="scientific">Mycobacterium syngnathidarum</name>
    <dbReference type="NCBI Taxonomy" id="1908205"/>
    <lineage>
        <taxon>Bacteria</taxon>
        <taxon>Bacillati</taxon>
        <taxon>Actinomycetota</taxon>
        <taxon>Actinomycetes</taxon>
        <taxon>Mycobacteriales</taxon>
        <taxon>Mycobacteriaceae</taxon>
        <taxon>Mycobacterium</taxon>
    </lineage>
</organism>
<name>A0A1S1K0A6_9MYCO</name>
<keyword evidence="1" id="KW-0472">Membrane</keyword>
<evidence type="ECO:0000313" key="2">
    <source>
        <dbReference type="EMBL" id="OHT97075.1"/>
    </source>
</evidence>
<protein>
    <submittedName>
        <fullName evidence="2">Uncharacterized protein</fullName>
    </submittedName>
</protein>
<keyword evidence="3" id="KW-1185">Reference proteome</keyword>
<gene>
    <name evidence="2" type="ORF">BKG61_17415</name>
</gene>
<proteinExistence type="predicted"/>